<gene>
    <name evidence="1" type="ORF">BINO364_LOCUS1153</name>
</gene>
<dbReference type="InterPro" id="IPR002347">
    <property type="entry name" value="SDR_fam"/>
</dbReference>
<dbReference type="InterPro" id="IPR036291">
    <property type="entry name" value="NAD(P)-bd_dom_sf"/>
</dbReference>
<reference evidence="1" key="1">
    <citation type="submission" date="2021-12" db="EMBL/GenBank/DDBJ databases">
        <authorList>
            <person name="Martin H S."/>
        </authorList>
    </citation>
    <scope>NUCLEOTIDE SEQUENCE</scope>
</reference>
<protein>
    <submittedName>
        <fullName evidence="1">Uncharacterized protein</fullName>
    </submittedName>
</protein>
<organism evidence="1 2">
    <name type="scientific">Brenthis ino</name>
    <name type="common">lesser marbled fritillary</name>
    <dbReference type="NCBI Taxonomy" id="405034"/>
    <lineage>
        <taxon>Eukaryota</taxon>
        <taxon>Metazoa</taxon>
        <taxon>Ecdysozoa</taxon>
        <taxon>Arthropoda</taxon>
        <taxon>Hexapoda</taxon>
        <taxon>Insecta</taxon>
        <taxon>Pterygota</taxon>
        <taxon>Neoptera</taxon>
        <taxon>Endopterygota</taxon>
        <taxon>Lepidoptera</taxon>
        <taxon>Glossata</taxon>
        <taxon>Ditrysia</taxon>
        <taxon>Papilionoidea</taxon>
        <taxon>Nymphalidae</taxon>
        <taxon>Heliconiinae</taxon>
        <taxon>Argynnini</taxon>
        <taxon>Brenthis</taxon>
    </lineage>
</organism>
<dbReference type="PRINTS" id="PR00081">
    <property type="entry name" value="GDHRDH"/>
</dbReference>
<evidence type="ECO:0000313" key="2">
    <source>
        <dbReference type="Proteomes" id="UP000838878"/>
    </source>
</evidence>
<dbReference type="EMBL" id="OV170221">
    <property type="protein sequence ID" value="CAH0714066.1"/>
    <property type="molecule type" value="Genomic_DNA"/>
</dbReference>
<dbReference type="SUPFAM" id="SSF51735">
    <property type="entry name" value="NAD(P)-binding Rossmann-fold domains"/>
    <property type="match status" value="1"/>
</dbReference>
<dbReference type="OrthoDB" id="47007at2759"/>
<evidence type="ECO:0000313" key="1">
    <source>
        <dbReference type="EMBL" id="CAH0714066.1"/>
    </source>
</evidence>
<dbReference type="Pfam" id="PF13561">
    <property type="entry name" value="adh_short_C2"/>
    <property type="match status" value="1"/>
</dbReference>
<name>A0A8J9U546_9NEOP</name>
<dbReference type="Proteomes" id="UP000838878">
    <property type="component" value="Chromosome 1"/>
</dbReference>
<sequence>MSFIGKVVLVTGASSGIGAATAAAFSSEGARVALVGRNVAKLSAAAKKCDKSLVIRADVSKDEDCKKLIDQVIEEFGQLDVLVNNAGISTWGSILTGDLMKAYDDVMNINVRAAIHLTKLAAPHLIKTRGNIVNISSVGGQMPSSLPPLMTYCISKAALNHFGQCAAVELAPHGVRVNTVSPGPVKTDIIENSGFPGTWDDFKKGTILDRVSDPEEIADVILFLASDKARGITGSNYLTDNGTLIKRR</sequence>
<dbReference type="PANTHER" id="PTHR43975">
    <property type="entry name" value="ZGC:101858"/>
    <property type="match status" value="1"/>
</dbReference>
<proteinExistence type="predicted"/>
<dbReference type="PANTHER" id="PTHR43975:SF2">
    <property type="entry name" value="EG:BACR7A4.14 PROTEIN-RELATED"/>
    <property type="match status" value="1"/>
</dbReference>
<dbReference type="AlphaFoldDB" id="A0A8J9U546"/>
<feature type="non-terminal residue" evidence="1">
    <location>
        <position position="248"/>
    </location>
</feature>
<keyword evidence="2" id="KW-1185">Reference proteome</keyword>
<accession>A0A8J9U546</accession>
<dbReference type="PRINTS" id="PR00080">
    <property type="entry name" value="SDRFAMILY"/>
</dbReference>
<dbReference type="Gene3D" id="3.40.50.720">
    <property type="entry name" value="NAD(P)-binding Rossmann-like Domain"/>
    <property type="match status" value="1"/>
</dbReference>
<dbReference type="FunFam" id="3.40.50.720:FF:000084">
    <property type="entry name" value="Short-chain dehydrogenase reductase"/>
    <property type="match status" value="1"/>
</dbReference>